<dbReference type="Proteomes" id="UP001055439">
    <property type="component" value="Chromosome 3"/>
</dbReference>
<sequence length="62" mass="6268">MDLQSMYGGSTAVNILALHLDVSSPCLADPLGAVGLTVFLGASASLRGIFEGADTLLKSSQS</sequence>
<keyword evidence="2" id="KW-1185">Reference proteome</keyword>
<accession>A0A9E7FCC8</accession>
<proteinExistence type="predicted"/>
<protein>
    <submittedName>
        <fullName evidence="1">Uncharacterized protein</fullName>
    </submittedName>
</protein>
<gene>
    <name evidence="1" type="ORF">MUK42_35809</name>
</gene>
<name>A0A9E7FCC8_9LILI</name>
<evidence type="ECO:0000313" key="2">
    <source>
        <dbReference type="Proteomes" id="UP001055439"/>
    </source>
</evidence>
<dbReference type="AlphaFoldDB" id="A0A9E7FCC8"/>
<evidence type="ECO:0000313" key="1">
    <source>
        <dbReference type="EMBL" id="URD91776.1"/>
    </source>
</evidence>
<reference evidence="1" key="1">
    <citation type="submission" date="2022-05" db="EMBL/GenBank/DDBJ databases">
        <title>The Musa troglodytarum L. genome provides insights into the mechanism of non-climacteric behaviour and enrichment of carotenoids.</title>
        <authorList>
            <person name="Wang J."/>
        </authorList>
    </citation>
    <scope>NUCLEOTIDE SEQUENCE</scope>
    <source>
        <tissue evidence="1">Leaf</tissue>
    </source>
</reference>
<dbReference type="EMBL" id="CP097505">
    <property type="protein sequence ID" value="URD91776.1"/>
    <property type="molecule type" value="Genomic_DNA"/>
</dbReference>
<organism evidence="1 2">
    <name type="scientific">Musa troglodytarum</name>
    <name type="common">fe'i banana</name>
    <dbReference type="NCBI Taxonomy" id="320322"/>
    <lineage>
        <taxon>Eukaryota</taxon>
        <taxon>Viridiplantae</taxon>
        <taxon>Streptophyta</taxon>
        <taxon>Embryophyta</taxon>
        <taxon>Tracheophyta</taxon>
        <taxon>Spermatophyta</taxon>
        <taxon>Magnoliopsida</taxon>
        <taxon>Liliopsida</taxon>
        <taxon>Zingiberales</taxon>
        <taxon>Musaceae</taxon>
        <taxon>Musa</taxon>
    </lineage>
</organism>